<evidence type="ECO:0000256" key="1">
    <source>
        <dbReference type="ARBA" id="ARBA00022679"/>
    </source>
</evidence>
<dbReference type="EMBL" id="CP010429">
    <property type="protein sequence ID" value="AKD56815.1"/>
    <property type="molecule type" value="Genomic_DNA"/>
</dbReference>
<dbReference type="CDD" id="cd04301">
    <property type="entry name" value="NAT_SF"/>
    <property type="match status" value="1"/>
</dbReference>
<dbReference type="Proteomes" id="UP000033054">
    <property type="component" value="Chromosome"/>
</dbReference>
<dbReference type="KEGG" id="srd:SD10_19825"/>
<dbReference type="HOGENOM" id="CLU_013985_34_6_10"/>
<dbReference type="PANTHER" id="PTHR43877">
    <property type="entry name" value="AMINOALKYLPHOSPHONATE N-ACETYLTRANSFERASE-RELATED-RELATED"/>
    <property type="match status" value="1"/>
</dbReference>
<dbReference type="GO" id="GO:0016747">
    <property type="term" value="F:acyltransferase activity, transferring groups other than amino-acyl groups"/>
    <property type="evidence" value="ECO:0007669"/>
    <property type="project" value="InterPro"/>
</dbReference>
<dbReference type="OrthoDB" id="9789603at2"/>
<evidence type="ECO:0000313" key="5">
    <source>
        <dbReference type="Proteomes" id="UP000033054"/>
    </source>
</evidence>
<protein>
    <submittedName>
        <fullName evidence="4">GNAT family acetyltransferase</fullName>
    </submittedName>
</protein>
<organism evidence="4 5">
    <name type="scientific">Spirosoma radiotolerans</name>
    <dbReference type="NCBI Taxonomy" id="1379870"/>
    <lineage>
        <taxon>Bacteria</taxon>
        <taxon>Pseudomonadati</taxon>
        <taxon>Bacteroidota</taxon>
        <taxon>Cytophagia</taxon>
        <taxon>Cytophagales</taxon>
        <taxon>Cytophagaceae</taxon>
        <taxon>Spirosoma</taxon>
    </lineage>
</organism>
<dbReference type="Gene3D" id="3.40.630.30">
    <property type="match status" value="1"/>
</dbReference>
<proteinExistence type="predicted"/>
<dbReference type="InterPro" id="IPR050832">
    <property type="entry name" value="Bact_Acetyltransf"/>
</dbReference>
<keyword evidence="2" id="KW-0012">Acyltransferase</keyword>
<dbReference type="Pfam" id="PF00583">
    <property type="entry name" value="Acetyltransf_1"/>
    <property type="match status" value="1"/>
</dbReference>
<reference evidence="4 5" key="1">
    <citation type="journal article" date="2014" name="Curr. Microbiol.">
        <title>Spirosoma radiotolerans sp. nov., a gamma-radiation-resistant bacterium isolated from gamma ray-irradiated soil.</title>
        <authorList>
            <person name="Lee J.J."/>
            <person name="Srinivasan S."/>
            <person name="Lim S."/>
            <person name="Joe M."/>
            <person name="Im S."/>
            <person name="Bae S.I."/>
            <person name="Park K.R."/>
            <person name="Han J.H."/>
            <person name="Park S.H."/>
            <person name="Joo B.M."/>
            <person name="Park S.J."/>
            <person name="Kim M.K."/>
        </authorList>
    </citation>
    <scope>NUCLEOTIDE SEQUENCE [LARGE SCALE GENOMIC DNA]</scope>
    <source>
        <strain evidence="4 5">DG5A</strain>
    </source>
</reference>
<dbReference type="AlphaFoldDB" id="A0A0E3ZYI0"/>
<keyword evidence="5" id="KW-1185">Reference proteome</keyword>
<name>A0A0E3ZYI0_9BACT</name>
<sequence>MNLTYRLATEADLPEIVSMLADDKLGATRETFQEPLPMAYLEAFRSITNDKQQELTVVEADGVILATFQLTFIQYLTYRGSIRAQIEAVRVKSTHRGQGVGTELFQYAIQRAREKGAHILQLTTDKKRPEAKRFYISLGFVDSHEGMKLAIS</sequence>
<gene>
    <name evidence="4" type="ORF">SD10_19825</name>
</gene>
<feature type="domain" description="N-acetyltransferase" evidence="3">
    <location>
        <begin position="3"/>
        <end position="152"/>
    </location>
</feature>
<dbReference type="SUPFAM" id="SSF55729">
    <property type="entry name" value="Acyl-CoA N-acyltransferases (Nat)"/>
    <property type="match status" value="1"/>
</dbReference>
<keyword evidence="1 4" id="KW-0808">Transferase</keyword>
<dbReference type="PANTHER" id="PTHR43877:SF2">
    <property type="entry name" value="AMINOALKYLPHOSPHONATE N-ACETYLTRANSFERASE-RELATED"/>
    <property type="match status" value="1"/>
</dbReference>
<dbReference type="RefSeq" id="WP_046576146.1">
    <property type="nucleotide sequence ID" value="NZ_CP010429.1"/>
</dbReference>
<evidence type="ECO:0000259" key="3">
    <source>
        <dbReference type="PROSITE" id="PS51186"/>
    </source>
</evidence>
<dbReference type="PATRIC" id="fig|1379870.5.peg.4274"/>
<dbReference type="InterPro" id="IPR016181">
    <property type="entry name" value="Acyl_CoA_acyltransferase"/>
</dbReference>
<evidence type="ECO:0000256" key="2">
    <source>
        <dbReference type="ARBA" id="ARBA00023315"/>
    </source>
</evidence>
<accession>A0A0E3ZYI0</accession>
<dbReference type="PROSITE" id="PS51186">
    <property type="entry name" value="GNAT"/>
    <property type="match status" value="1"/>
</dbReference>
<evidence type="ECO:0000313" key="4">
    <source>
        <dbReference type="EMBL" id="AKD56815.1"/>
    </source>
</evidence>
<dbReference type="STRING" id="1379870.SD10_19825"/>
<dbReference type="InterPro" id="IPR000182">
    <property type="entry name" value="GNAT_dom"/>
</dbReference>